<feature type="domain" description="DUF3615" evidence="2">
    <location>
        <begin position="73"/>
        <end position="133"/>
    </location>
</feature>
<dbReference type="InterPro" id="IPR022059">
    <property type="entry name" value="DUF3615"/>
</dbReference>
<accession>A0A484KYG4</accession>
<dbReference type="AlphaFoldDB" id="A0A484KYG4"/>
<reference evidence="3 4" key="1">
    <citation type="submission" date="2018-04" db="EMBL/GenBank/DDBJ databases">
        <authorList>
            <person name="Vogel A."/>
        </authorList>
    </citation>
    <scope>NUCLEOTIDE SEQUENCE [LARGE SCALE GENOMIC DNA]</scope>
</reference>
<evidence type="ECO:0000256" key="1">
    <source>
        <dbReference type="SAM" id="MobiDB-lite"/>
    </source>
</evidence>
<evidence type="ECO:0000313" key="4">
    <source>
        <dbReference type="Proteomes" id="UP000595140"/>
    </source>
</evidence>
<keyword evidence="4" id="KW-1185">Reference proteome</keyword>
<dbReference type="Proteomes" id="UP000595140">
    <property type="component" value="Unassembled WGS sequence"/>
</dbReference>
<sequence length="146" mass="17163">MYMSLLRPEPFHEKPEKKKKKKKSGFRIVSQPTGFGHWPGGHNDPEPVEEKTGTNKFTQEELRRNLNLRWALAPLANYNRRHATNYKLVEAINCNGFLLPAYNIWAHCAFKAATETSSVPELFFAEFYQYELHKYHFQSVTNRENF</sequence>
<dbReference type="EMBL" id="OOIL02000857">
    <property type="protein sequence ID" value="VFQ69898.1"/>
    <property type="molecule type" value="Genomic_DNA"/>
</dbReference>
<name>A0A484KYG4_9ASTE</name>
<dbReference type="Pfam" id="PF12274">
    <property type="entry name" value="DUF3615"/>
    <property type="match status" value="1"/>
</dbReference>
<evidence type="ECO:0000313" key="3">
    <source>
        <dbReference type="EMBL" id="VFQ69898.1"/>
    </source>
</evidence>
<proteinExistence type="predicted"/>
<protein>
    <recommendedName>
        <fullName evidence="2">DUF3615 domain-containing protein</fullName>
    </recommendedName>
</protein>
<dbReference type="OrthoDB" id="1750421at2759"/>
<gene>
    <name evidence="3" type="ORF">CCAM_LOCUS11674</name>
</gene>
<evidence type="ECO:0000259" key="2">
    <source>
        <dbReference type="Pfam" id="PF12274"/>
    </source>
</evidence>
<organism evidence="3 4">
    <name type="scientific">Cuscuta campestris</name>
    <dbReference type="NCBI Taxonomy" id="132261"/>
    <lineage>
        <taxon>Eukaryota</taxon>
        <taxon>Viridiplantae</taxon>
        <taxon>Streptophyta</taxon>
        <taxon>Embryophyta</taxon>
        <taxon>Tracheophyta</taxon>
        <taxon>Spermatophyta</taxon>
        <taxon>Magnoliopsida</taxon>
        <taxon>eudicotyledons</taxon>
        <taxon>Gunneridae</taxon>
        <taxon>Pentapetalae</taxon>
        <taxon>asterids</taxon>
        <taxon>lamiids</taxon>
        <taxon>Solanales</taxon>
        <taxon>Convolvulaceae</taxon>
        <taxon>Cuscuteae</taxon>
        <taxon>Cuscuta</taxon>
        <taxon>Cuscuta subgen. Grammica</taxon>
        <taxon>Cuscuta sect. Cleistogrammica</taxon>
    </lineage>
</organism>
<feature type="region of interest" description="Disordered" evidence="1">
    <location>
        <begin position="1"/>
        <end position="51"/>
    </location>
</feature>